<accession>A0ACD3A8Q9</accession>
<evidence type="ECO:0000313" key="1">
    <source>
        <dbReference type="EMBL" id="TFK61699.1"/>
    </source>
</evidence>
<dbReference type="EMBL" id="ML208636">
    <property type="protein sequence ID" value="TFK61699.1"/>
    <property type="molecule type" value="Genomic_DNA"/>
</dbReference>
<protein>
    <submittedName>
        <fullName evidence="1">Uncharacterized protein</fullName>
    </submittedName>
</protein>
<proteinExistence type="predicted"/>
<organism evidence="1 2">
    <name type="scientific">Pluteus cervinus</name>
    <dbReference type="NCBI Taxonomy" id="181527"/>
    <lineage>
        <taxon>Eukaryota</taxon>
        <taxon>Fungi</taxon>
        <taxon>Dikarya</taxon>
        <taxon>Basidiomycota</taxon>
        <taxon>Agaricomycotina</taxon>
        <taxon>Agaricomycetes</taxon>
        <taxon>Agaricomycetidae</taxon>
        <taxon>Agaricales</taxon>
        <taxon>Pluteineae</taxon>
        <taxon>Pluteaceae</taxon>
        <taxon>Pluteus</taxon>
    </lineage>
</organism>
<evidence type="ECO:0000313" key="2">
    <source>
        <dbReference type="Proteomes" id="UP000308600"/>
    </source>
</evidence>
<reference evidence="1 2" key="1">
    <citation type="journal article" date="2019" name="Nat. Ecol. Evol.">
        <title>Megaphylogeny resolves global patterns of mushroom evolution.</title>
        <authorList>
            <person name="Varga T."/>
            <person name="Krizsan K."/>
            <person name="Foldi C."/>
            <person name="Dima B."/>
            <person name="Sanchez-Garcia M."/>
            <person name="Sanchez-Ramirez S."/>
            <person name="Szollosi G.J."/>
            <person name="Szarkandi J.G."/>
            <person name="Papp V."/>
            <person name="Albert L."/>
            <person name="Andreopoulos W."/>
            <person name="Angelini C."/>
            <person name="Antonin V."/>
            <person name="Barry K.W."/>
            <person name="Bougher N.L."/>
            <person name="Buchanan P."/>
            <person name="Buyck B."/>
            <person name="Bense V."/>
            <person name="Catcheside P."/>
            <person name="Chovatia M."/>
            <person name="Cooper J."/>
            <person name="Damon W."/>
            <person name="Desjardin D."/>
            <person name="Finy P."/>
            <person name="Geml J."/>
            <person name="Haridas S."/>
            <person name="Hughes K."/>
            <person name="Justo A."/>
            <person name="Karasinski D."/>
            <person name="Kautmanova I."/>
            <person name="Kiss B."/>
            <person name="Kocsube S."/>
            <person name="Kotiranta H."/>
            <person name="LaButti K.M."/>
            <person name="Lechner B.E."/>
            <person name="Liimatainen K."/>
            <person name="Lipzen A."/>
            <person name="Lukacs Z."/>
            <person name="Mihaltcheva S."/>
            <person name="Morgado L.N."/>
            <person name="Niskanen T."/>
            <person name="Noordeloos M.E."/>
            <person name="Ohm R.A."/>
            <person name="Ortiz-Santana B."/>
            <person name="Ovrebo C."/>
            <person name="Racz N."/>
            <person name="Riley R."/>
            <person name="Savchenko A."/>
            <person name="Shiryaev A."/>
            <person name="Soop K."/>
            <person name="Spirin V."/>
            <person name="Szebenyi C."/>
            <person name="Tomsovsky M."/>
            <person name="Tulloss R.E."/>
            <person name="Uehling J."/>
            <person name="Grigoriev I.V."/>
            <person name="Vagvolgyi C."/>
            <person name="Papp T."/>
            <person name="Martin F.M."/>
            <person name="Miettinen O."/>
            <person name="Hibbett D.S."/>
            <person name="Nagy L.G."/>
        </authorList>
    </citation>
    <scope>NUCLEOTIDE SEQUENCE [LARGE SCALE GENOMIC DNA]</scope>
    <source>
        <strain evidence="1 2">NL-1719</strain>
    </source>
</reference>
<dbReference type="Proteomes" id="UP000308600">
    <property type="component" value="Unassembled WGS sequence"/>
</dbReference>
<sequence>MESSITREFGSVTLGERIHILGTALRLPFIFTWSLATKPFVSHNAKKHWKRVVIDTAFQTLLSTLNRVQLQYIFSDPAQLIVEKWGKKAGVPIEVEEIGEDAKLIWIGKKRTERVVFYLHGGAFLMPLQASSLGFWDYIQRELKRRGQDVTFVILQYS</sequence>
<keyword evidence="2" id="KW-1185">Reference proteome</keyword>
<gene>
    <name evidence="1" type="ORF">BDN72DRAFT_863397</name>
</gene>
<name>A0ACD3A8Q9_9AGAR</name>